<dbReference type="EMBL" id="UGTH01000001">
    <property type="protein sequence ID" value="SUB75566.1"/>
    <property type="molecule type" value="Genomic_DNA"/>
</dbReference>
<feature type="active site" evidence="1">
    <location>
        <position position="41"/>
    </location>
</feature>
<organism evidence="4 5">
    <name type="scientific">Peptoniphilus indolicus</name>
    <dbReference type="NCBI Taxonomy" id="33030"/>
    <lineage>
        <taxon>Bacteria</taxon>
        <taxon>Bacillati</taxon>
        <taxon>Bacillota</taxon>
        <taxon>Tissierellia</taxon>
        <taxon>Tissierellales</taxon>
        <taxon>Peptoniphilaceae</taxon>
        <taxon>Peptoniphilus</taxon>
    </lineage>
</organism>
<evidence type="ECO:0000313" key="5">
    <source>
        <dbReference type="Proteomes" id="UP000254777"/>
    </source>
</evidence>
<dbReference type="SUPFAM" id="SSF54637">
    <property type="entry name" value="Thioesterase/thiol ester dehydrase-isomerase"/>
    <property type="match status" value="1"/>
</dbReference>
<proteinExistence type="predicted"/>
<evidence type="ECO:0000256" key="1">
    <source>
        <dbReference type="PIRSR" id="PIRSR014972-1"/>
    </source>
</evidence>
<reference evidence="4 5" key="1">
    <citation type="submission" date="2018-06" db="EMBL/GenBank/DDBJ databases">
        <authorList>
            <consortium name="Pathogen Informatics"/>
            <person name="Doyle S."/>
        </authorList>
    </citation>
    <scope>NUCLEOTIDE SEQUENCE [LARGE SCALE GENOMIC DNA]</scope>
    <source>
        <strain evidence="4 5">NCTC11088</strain>
    </source>
</reference>
<feature type="binding site" evidence="2">
    <location>
        <position position="60"/>
    </location>
    <ligand>
        <name>substrate</name>
    </ligand>
</feature>
<dbReference type="PANTHER" id="PTHR36934">
    <property type="entry name" value="BLR0278 PROTEIN"/>
    <property type="match status" value="1"/>
</dbReference>
<gene>
    <name evidence="4" type="ORF">NCTC11088_01364</name>
</gene>
<dbReference type="InterPro" id="IPR025540">
    <property type="entry name" value="FlK"/>
</dbReference>
<evidence type="ECO:0000259" key="3">
    <source>
        <dbReference type="Pfam" id="PF22636"/>
    </source>
</evidence>
<dbReference type="AlphaFoldDB" id="A0A379DC43"/>
<feature type="active site" evidence="1">
    <location>
        <position position="67"/>
    </location>
</feature>
<evidence type="ECO:0000313" key="4">
    <source>
        <dbReference type="EMBL" id="SUB75566.1"/>
    </source>
</evidence>
<dbReference type="CDD" id="cd03440">
    <property type="entry name" value="hot_dog"/>
    <property type="match status" value="1"/>
</dbReference>
<dbReference type="InterPro" id="IPR029069">
    <property type="entry name" value="HotDog_dom_sf"/>
</dbReference>
<dbReference type="RefSeq" id="WP_004819638.1">
    <property type="nucleotide sequence ID" value="NZ_UGTH01000001.1"/>
</dbReference>
<name>A0A379DC43_9FIRM</name>
<protein>
    <submittedName>
        <fullName evidence="4">Thioesterase superfamily</fullName>
    </submittedName>
</protein>
<dbReference type="Proteomes" id="UP000254777">
    <property type="component" value="Unassembled WGS sequence"/>
</dbReference>
<sequence>MLEKGSTQELTEIVTKENTADAVGNKSVFVYATPFLVALMERTCIKLMEEDLDSGEVSVGTNINLDHLAPTPIGNKILCRAELLEQSGKKYVFDVKAFDNDKLIGKAIHTRYKVNLDKFLNNI</sequence>
<feature type="binding site" evidence="2">
    <location>
        <position position="111"/>
    </location>
    <ligand>
        <name>substrate</name>
    </ligand>
</feature>
<dbReference type="PANTHER" id="PTHR36934:SF1">
    <property type="entry name" value="THIOESTERASE DOMAIN-CONTAINING PROTEIN"/>
    <property type="match status" value="1"/>
</dbReference>
<feature type="active site" evidence="1">
    <location>
        <position position="33"/>
    </location>
</feature>
<feature type="domain" description="Fluoroacetyl-CoA-specific thioesterase-like" evidence="3">
    <location>
        <begin position="14"/>
        <end position="115"/>
    </location>
</feature>
<feature type="binding site" evidence="2">
    <location>
        <position position="60"/>
    </location>
    <ligand>
        <name>CoA</name>
        <dbReference type="ChEBI" id="CHEBI:57287"/>
    </ligand>
</feature>
<accession>A0A379DC43</accession>
<dbReference type="InterPro" id="IPR054485">
    <property type="entry name" value="FlK-like_dom"/>
</dbReference>
<dbReference type="Gene3D" id="3.10.129.10">
    <property type="entry name" value="Hotdog Thioesterase"/>
    <property type="match status" value="1"/>
</dbReference>
<dbReference type="PIRSF" id="PIRSF014972">
    <property type="entry name" value="FlK"/>
    <property type="match status" value="1"/>
</dbReference>
<dbReference type="Pfam" id="PF22636">
    <property type="entry name" value="FlK"/>
    <property type="match status" value="1"/>
</dbReference>
<evidence type="ECO:0000256" key="2">
    <source>
        <dbReference type="PIRSR" id="PIRSR014972-2"/>
    </source>
</evidence>